<feature type="site" description="Moves into active site upon enzyme activation, plays a role in electron transfer" evidence="3">
    <location>
        <position position="481"/>
    </location>
</feature>
<feature type="binding site" evidence="3">
    <location>
        <position position="63"/>
    </location>
    <ligand>
        <name>thiamine diphosphate</name>
        <dbReference type="ChEBI" id="CHEBI:58937"/>
    </ligand>
</feature>
<keyword evidence="3 8" id="KW-0670">Pyruvate</keyword>
<comment type="caution">
    <text evidence="8">The sequence shown here is derived from an EMBL/GenBank/DDBJ whole genome shotgun (WGS) entry which is preliminary data.</text>
</comment>
<dbReference type="EMBL" id="QJJU01000025">
    <property type="protein sequence ID" value="PXX02369.1"/>
    <property type="molecule type" value="Genomic_DNA"/>
</dbReference>
<dbReference type="InterPro" id="IPR012001">
    <property type="entry name" value="Thiamin_PyroP_enz_TPP-bd_dom"/>
</dbReference>
<organism evidence="8 9">
    <name type="scientific">Mycolicibacterium moriokaense</name>
    <dbReference type="NCBI Taxonomy" id="39691"/>
    <lineage>
        <taxon>Bacteria</taxon>
        <taxon>Bacillati</taxon>
        <taxon>Actinomycetota</taxon>
        <taxon>Actinomycetes</taxon>
        <taxon>Mycobacteriales</taxon>
        <taxon>Mycobacteriaceae</taxon>
        <taxon>Mycolicibacterium</taxon>
    </lineage>
</organism>
<dbReference type="HAMAP" id="MF_00850">
    <property type="entry name" value="POX"/>
    <property type="match status" value="1"/>
</dbReference>
<feature type="binding site" evidence="3">
    <location>
        <begin position="422"/>
        <end position="424"/>
    </location>
    <ligand>
        <name>thiamine diphosphate</name>
        <dbReference type="ChEBI" id="CHEBI:58937"/>
    </ligand>
</feature>
<dbReference type="CDD" id="cd02014">
    <property type="entry name" value="TPP_POX"/>
    <property type="match status" value="1"/>
</dbReference>
<protein>
    <recommendedName>
        <fullName evidence="3">Pyruvate dehydrogenase [ubiquinone]</fullName>
        <ecNumber evidence="3">1.2.5.1</ecNumber>
    </recommendedName>
    <alternativeName>
        <fullName evidence="3">Pyruvate oxidase</fullName>
        <shortName evidence="3">POX</shortName>
    </alternativeName>
    <alternativeName>
        <fullName evidence="3">Pyruvate:ubiquinone-8 oxidoreductase</fullName>
    </alternativeName>
</protein>
<evidence type="ECO:0000256" key="4">
    <source>
        <dbReference type="RuleBase" id="RU362132"/>
    </source>
</evidence>
<dbReference type="InterPro" id="IPR047211">
    <property type="entry name" value="POXB-like"/>
</dbReference>
<dbReference type="Gene3D" id="3.40.50.1220">
    <property type="entry name" value="TPP-binding domain"/>
    <property type="match status" value="1"/>
</dbReference>
<keyword evidence="3" id="KW-0274">FAD</keyword>
<reference evidence="9" key="1">
    <citation type="submission" date="2018-05" db="EMBL/GenBank/DDBJ databases">
        <authorList>
            <person name="Deangelis K."/>
            <person name="Huntemann M."/>
            <person name="Clum A."/>
            <person name="Pillay M."/>
            <person name="Palaniappan K."/>
            <person name="Varghese N."/>
            <person name="Mikhailova N."/>
            <person name="Stamatis D."/>
            <person name="Reddy T."/>
            <person name="Daum C."/>
            <person name="Shapiro N."/>
            <person name="Ivanova N."/>
            <person name="Kyrpides N."/>
            <person name="Woyke T."/>
        </authorList>
    </citation>
    <scope>NUCLEOTIDE SEQUENCE [LARGE SCALE GENOMIC DNA]</scope>
    <source>
        <strain evidence="9">GAS496</strain>
    </source>
</reference>
<evidence type="ECO:0000313" key="9">
    <source>
        <dbReference type="Proteomes" id="UP000247781"/>
    </source>
</evidence>
<comment type="subcellular location">
    <subcellularLocation>
        <location evidence="3">Cell membrane</location>
        <topology evidence="3">Peripheral membrane protein</topology>
        <orientation evidence="3">Cytoplasmic side</orientation>
    </subcellularLocation>
</comment>
<accession>A0A318H8K6</accession>
<dbReference type="EC" id="1.2.5.1" evidence="3"/>
<keyword evidence="3" id="KW-0479">Metal-binding</keyword>
<comment type="cofactor">
    <cofactor evidence="3">
        <name>Mg(2+)</name>
        <dbReference type="ChEBI" id="CHEBI:18420"/>
    </cofactor>
    <text evidence="3">Binds 1 Mg(2+) ion per subunit.</text>
</comment>
<dbReference type="NCBIfam" id="NF006591">
    <property type="entry name" value="PRK09124.1"/>
    <property type="match status" value="1"/>
</dbReference>
<feature type="binding site" evidence="3">
    <location>
        <begin position="449"/>
        <end position="451"/>
    </location>
    <ligand>
        <name>thiamine diphosphate</name>
        <dbReference type="ChEBI" id="CHEBI:58937"/>
    </ligand>
</feature>
<feature type="region of interest" description="Membrane-binding domain" evidence="3">
    <location>
        <begin position="547"/>
        <end position="588"/>
    </location>
</feature>
<feature type="binding site" evidence="3">
    <location>
        <begin position="476"/>
        <end position="482"/>
    </location>
    <ligand>
        <name>thiamine diphosphate</name>
        <dbReference type="ChEBI" id="CHEBI:58937"/>
    </ligand>
</feature>
<keyword evidence="3" id="KW-0460">Magnesium</keyword>
<gene>
    <name evidence="3" type="primary">poxB</name>
    <name evidence="8" type="ORF">C8E89_12531</name>
</gene>
<feature type="binding site" evidence="3">
    <location>
        <begin position="265"/>
        <end position="268"/>
    </location>
    <ligand>
        <name>FAD</name>
        <dbReference type="ChEBI" id="CHEBI:57692"/>
    </ligand>
</feature>
<feature type="domain" description="Thiamine pyrophosphate enzyme central" evidence="5">
    <location>
        <begin position="205"/>
        <end position="333"/>
    </location>
</feature>
<name>A0A318H8K6_9MYCO</name>
<keyword evidence="3" id="KW-0446">Lipid-binding</keyword>
<dbReference type="Gene3D" id="3.40.50.970">
    <property type="match status" value="2"/>
</dbReference>
<comment type="domain">
    <text evidence="3">Has 4 domains; the Pyr domain which binds the pyrimidine moiety of the thiamine pyrophosphate cofactor, the FAD-binding domain, the PP-binding domain which binds the pyrophosphate portion of thiamine pyrophosphate and the C-terminal membrane binding region. The C-terminus is held closely against the rest of the protein and covers the active site; during activation it unfolds from the rest of the protein and forms an amphipathic helix upon membrane binding, exposing the active site.</text>
</comment>
<comment type="catalytic activity">
    <reaction evidence="3">
        <text>a ubiquinone + pyruvate + H2O = a ubiquinol + acetate + CO2</text>
        <dbReference type="Rhea" id="RHEA:27405"/>
        <dbReference type="Rhea" id="RHEA-COMP:9565"/>
        <dbReference type="Rhea" id="RHEA-COMP:9566"/>
        <dbReference type="ChEBI" id="CHEBI:15361"/>
        <dbReference type="ChEBI" id="CHEBI:15377"/>
        <dbReference type="ChEBI" id="CHEBI:16389"/>
        <dbReference type="ChEBI" id="CHEBI:16526"/>
        <dbReference type="ChEBI" id="CHEBI:17976"/>
        <dbReference type="ChEBI" id="CHEBI:30089"/>
        <dbReference type="EC" id="1.2.5.1"/>
    </reaction>
</comment>
<dbReference type="InterPro" id="IPR044261">
    <property type="entry name" value="Pyruvate_dehydrogenase"/>
</dbReference>
<evidence type="ECO:0000313" key="8">
    <source>
        <dbReference type="EMBL" id="PXX02369.1"/>
    </source>
</evidence>
<evidence type="ECO:0000259" key="6">
    <source>
        <dbReference type="Pfam" id="PF02775"/>
    </source>
</evidence>
<comment type="cofactor">
    <cofactor evidence="3">
        <name>thiamine diphosphate</name>
        <dbReference type="ChEBI" id="CHEBI:58937"/>
    </cofactor>
    <text evidence="3">Binds 1 thiamine pyrophosphate per subunit.</text>
</comment>
<keyword evidence="3" id="KW-0472">Membrane</keyword>
<dbReference type="Proteomes" id="UP000247781">
    <property type="component" value="Unassembled WGS sequence"/>
</dbReference>
<dbReference type="InterPro" id="IPR029035">
    <property type="entry name" value="DHS-like_NAD/FAD-binding_dom"/>
</dbReference>
<feature type="binding site" evidence="3">
    <location>
        <position position="476"/>
    </location>
    <ligand>
        <name>Mg(2+)</name>
        <dbReference type="ChEBI" id="CHEBI:18420"/>
    </ligand>
</feature>
<dbReference type="InterPro" id="IPR011766">
    <property type="entry name" value="TPP_enzyme_TPP-bd"/>
</dbReference>
<evidence type="ECO:0000259" key="5">
    <source>
        <dbReference type="Pfam" id="PF00205"/>
    </source>
</evidence>
<dbReference type="GO" id="GO:0052737">
    <property type="term" value="F:pyruvate dehydrogenase (quinone) activity"/>
    <property type="evidence" value="ECO:0007669"/>
    <property type="project" value="UniProtKB-UniRule"/>
</dbReference>
<dbReference type="SUPFAM" id="SSF52467">
    <property type="entry name" value="DHS-like NAD/FAD-binding domain"/>
    <property type="match status" value="1"/>
</dbReference>
<comment type="caution">
    <text evidence="3">Lacks conserved residue(s) required for the propagation of feature annotation.</text>
</comment>
<evidence type="ECO:0000256" key="1">
    <source>
        <dbReference type="ARBA" id="ARBA00007812"/>
    </source>
</evidence>
<keyword evidence="3" id="KW-1003">Cell membrane</keyword>
<comment type="function">
    <text evidence="3">A peripheral cell membrane enzyme that catalyzes the oxidative decarboxylation of pyruvate to form acetate and CO(2). It channels electrons from the cytoplasm to the respiratory chain at the cell membrane via ubiquinone.</text>
</comment>
<feature type="binding site" evidence="3">
    <location>
        <position position="449"/>
    </location>
    <ligand>
        <name>Mg(2+)</name>
        <dbReference type="ChEBI" id="CHEBI:18420"/>
    </ligand>
</feature>
<dbReference type="Pfam" id="PF00205">
    <property type="entry name" value="TPP_enzyme_M"/>
    <property type="match status" value="1"/>
</dbReference>
<comment type="similarity">
    <text evidence="1 3 4">Belongs to the TPP enzyme family.</text>
</comment>
<feature type="domain" description="Thiamine pyrophosphate enzyme N-terminal TPP-binding" evidence="7">
    <location>
        <begin position="17"/>
        <end position="128"/>
    </location>
</feature>
<keyword evidence="3" id="KW-0547">Nucleotide-binding</keyword>
<keyword evidence="3" id="KW-0560">Oxidoreductase</keyword>
<evidence type="ECO:0000256" key="3">
    <source>
        <dbReference type="HAMAP-Rule" id="MF_00850"/>
    </source>
</evidence>
<dbReference type="GO" id="GO:0042867">
    <property type="term" value="P:pyruvate catabolic process"/>
    <property type="evidence" value="ECO:0007669"/>
    <property type="project" value="UniProtKB-UniRule"/>
</dbReference>
<feature type="binding site" evidence="3">
    <location>
        <begin position="288"/>
        <end position="292"/>
    </location>
    <ligand>
        <name>FAD</name>
        <dbReference type="ChEBI" id="CHEBI:57692"/>
    </ligand>
</feature>
<feature type="domain" description="Thiamine pyrophosphate enzyme TPP-binding" evidence="6">
    <location>
        <begin position="395"/>
        <end position="541"/>
    </location>
</feature>
<keyword evidence="3" id="KW-0285">Flavoprotein</keyword>
<keyword evidence="3" id="KW-0830">Ubiquinone</keyword>
<dbReference type="InterPro" id="IPR047210">
    <property type="entry name" value="TPP_PYR_POXB-like"/>
</dbReference>
<comment type="activity regulation">
    <text evidence="3">The C-terminus inhibits activity; it has to move for the enzyme to be active. Activated by lipid-binding, which occurs via the C-terminus.</text>
</comment>
<feature type="region of interest" description="FAD-binding domain" evidence="3">
    <location>
        <begin position="197"/>
        <end position="348"/>
    </location>
</feature>
<dbReference type="PANTHER" id="PTHR42981">
    <property type="entry name" value="PYRUVATE DEHYDROGENASE [UBIQUINONE]"/>
    <property type="match status" value="1"/>
</dbReference>
<dbReference type="GO" id="GO:0008289">
    <property type="term" value="F:lipid binding"/>
    <property type="evidence" value="ECO:0007669"/>
    <property type="project" value="UniProtKB-UniRule"/>
</dbReference>
<dbReference type="GO" id="GO:0050660">
    <property type="term" value="F:flavin adenine dinucleotide binding"/>
    <property type="evidence" value="ECO:0007669"/>
    <property type="project" value="UniProtKB-UniRule"/>
</dbReference>
<dbReference type="GO" id="GO:0030976">
    <property type="term" value="F:thiamine pyrophosphate binding"/>
    <property type="evidence" value="ECO:0007669"/>
    <property type="project" value="UniProtKB-UniRule"/>
</dbReference>
<dbReference type="SUPFAM" id="SSF52518">
    <property type="entry name" value="Thiamin diphosphate-binding fold (THDP-binding)"/>
    <property type="match status" value="2"/>
</dbReference>
<dbReference type="GO" id="GO:0000287">
    <property type="term" value="F:magnesium ion binding"/>
    <property type="evidence" value="ECO:0007669"/>
    <property type="project" value="UniProtKB-UniRule"/>
</dbReference>
<evidence type="ECO:0000256" key="2">
    <source>
        <dbReference type="ARBA" id="ARBA00023052"/>
    </source>
</evidence>
<reference evidence="8 9" key="2">
    <citation type="submission" date="2018-06" db="EMBL/GenBank/DDBJ databases">
        <title>Sequencing of bacterial isolates from soil warming experiment in Harvard Forest, Massachusetts, USA.</title>
        <authorList>
            <person name="Deangelis K.PhD."/>
        </authorList>
    </citation>
    <scope>NUCLEOTIDE SEQUENCE [LARGE SCALE GENOMIC DNA]</scope>
    <source>
        <strain evidence="8 9">GAS496</strain>
    </source>
</reference>
<proteinExistence type="inferred from homology"/>
<evidence type="ECO:0000259" key="7">
    <source>
        <dbReference type="Pfam" id="PF02776"/>
    </source>
</evidence>
<comment type="subunit">
    <text evidence="3">Homotetramer.</text>
</comment>
<dbReference type="PANTHER" id="PTHR42981:SF2">
    <property type="entry name" value="PYRUVATE DEHYDROGENASE [UBIQUINONE]"/>
    <property type="match status" value="1"/>
</dbReference>
<dbReference type="GO" id="GO:0005886">
    <property type="term" value="C:plasma membrane"/>
    <property type="evidence" value="ECO:0007669"/>
    <property type="project" value="UniProtKB-SubCell"/>
</dbReference>
<dbReference type="InterPro" id="IPR029061">
    <property type="entry name" value="THDP-binding"/>
</dbReference>
<comment type="cofactor">
    <cofactor evidence="3">
        <name>FAD</name>
        <dbReference type="ChEBI" id="CHEBI:57692"/>
    </cofactor>
    <text evidence="3">Binds 1 FAD per subunit.</text>
</comment>
<keyword evidence="9" id="KW-1185">Reference proteome</keyword>
<dbReference type="CDD" id="cd07039">
    <property type="entry name" value="TPP_PYR_POX"/>
    <property type="match status" value="1"/>
</dbReference>
<dbReference type="Pfam" id="PF02775">
    <property type="entry name" value="TPP_enzyme_C"/>
    <property type="match status" value="1"/>
</dbReference>
<dbReference type="InterPro" id="IPR047212">
    <property type="entry name" value="TPP_POXB-like"/>
</dbReference>
<dbReference type="InterPro" id="IPR012000">
    <property type="entry name" value="Thiamin_PyroP_enz_cen_dom"/>
</dbReference>
<dbReference type="GO" id="GO:0048039">
    <property type="term" value="F:ubiquinone binding"/>
    <property type="evidence" value="ECO:0007669"/>
    <property type="project" value="UniProtKB-UniRule"/>
</dbReference>
<dbReference type="AlphaFoldDB" id="A0A318H8K6"/>
<feature type="binding site" evidence="3">
    <location>
        <position position="306"/>
    </location>
    <ligand>
        <name>FAD</name>
        <dbReference type="ChEBI" id="CHEBI:57692"/>
    </ligand>
</feature>
<dbReference type="Pfam" id="PF02776">
    <property type="entry name" value="TPP_enzyme_N"/>
    <property type="match status" value="1"/>
</dbReference>
<sequence length="592" mass="64100">MSAPERTQIAIVARVATVADHVISALRLSGVRRVYGLPGDSLNGFTDAIRRAGEISWEHVRHEETAAFAAAADAALTGQLAVCAGSCGPGNLHLINGLFDAQRSRVPVLAIAAHIPRSEIGSEYFQETHPQELFRECSVYRELVSTPEMLPRILEMAMRAAVEENGVAVVVIPGEIFLQRADESGFLARPITPTRSVVRPDDESLRRAAEILNSAEAVTILGGAGVEGSHDALIQAAATLGAPIVHALRGKEFIEYDNPFDVGMTGLLGFASGYKAIKEADALLMLGTDFPYQQFYPDNAKVVQVDIRGRNLGRRTPIDLGLVGTVRDTLAALQPLLREKNQRDHLDRSLRHYRKTRKTLDELAVNDRDRSPIRPEYVAGLADQLAADDAVFTVDVGSPVVWAARYLKMNGRRRLVGSFNHGTMACALPLAIGAQTAFRDRQVVALAGDGGLTMLFGELITLIQSRLPVKVIVFNNSSLNFVELEMKAAGIVNFGTDLVNPNFADVAAAMGIFGRRVERPSDLQQALADAFAHEGPALVDVVTARQELSIPPAITVEQAKGFSLYAIRTILAGRGDELLDLITTNVARRILD</sequence>
<keyword evidence="2 3" id="KW-0786">Thiamine pyrophosphate</keyword>